<dbReference type="Pfam" id="PF02785">
    <property type="entry name" value="Biotin_carb_C"/>
    <property type="match status" value="1"/>
</dbReference>
<dbReference type="InterPro" id="IPR034733">
    <property type="entry name" value="AcCoA_carboxyl_beta"/>
</dbReference>
<keyword evidence="16" id="KW-1185">Reference proteome</keyword>
<evidence type="ECO:0000313" key="16">
    <source>
        <dbReference type="Proteomes" id="UP000005239"/>
    </source>
</evidence>
<evidence type="ECO:0000256" key="4">
    <source>
        <dbReference type="ARBA" id="ARBA00022598"/>
    </source>
</evidence>
<comment type="cofactor">
    <cofactor evidence="1">
        <name>biotin</name>
        <dbReference type="ChEBI" id="CHEBI:57586"/>
    </cofactor>
</comment>
<keyword evidence="9" id="KW-0275">Fatty acid biosynthesis</keyword>
<reference evidence="16" key="1">
    <citation type="journal article" date="2008" name="Nat. Genet.">
        <title>The Pristionchus pacificus genome provides a unique perspective on nematode lifestyle and parasitism.</title>
        <authorList>
            <person name="Dieterich C."/>
            <person name="Clifton S.W."/>
            <person name="Schuster L.N."/>
            <person name="Chinwalla A."/>
            <person name="Delehaunty K."/>
            <person name="Dinkelacker I."/>
            <person name="Fulton L."/>
            <person name="Fulton R."/>
            <person name="Godfrey J."/>
            <person name="Minx P."/>
            <person name="Mitreva M."/>
            <person name="Roeseler W."/>
            <person name="Tian H."/>
            <person name="Witte H."/>
            <person name="Yang S.P."/>
            <person name="Wilson R.K."/>
            <person name="Sommer R.J."/>
        </authorList>
    </citation>
    <scope>NUCLEOTIDE SEQUENCE [LARGE SCALE GENOMIC DNA]</scope>
    <source>
        <strain evidence="16">PS312</strain>
    </source>
</reference>
<dbReference type="Pfam" id="PF08326">
    <property type="entry name" value="ACC_central"/>
    <property type="match status" value="1"/>
</dbReference>
<dbReference type="GO" id="GO:0005524">
    <property type="term" value="F:ATP binding"/>
    <property type="evidence" value="ECO:0007669"/>
    <property type="project" value="UniProtKB-UniRule"/>
</dbReference>
<dbReference type="Gene3D" id="3.90.226.10">
    <property type="entry name" value="2-enoyl-CoA Hydratase, Chain A, domain 1"/>
    <property type="match status" value="2"/>
</dbReference>
<dbReference type="GO" id="GO:0004075">
    <property type="term" value="F:biotin carboxylase activity"/>
    <property type="evidence" value="ECO:0007669"/>
    <property type="project" value="UniProtKB-EC"/>
</dbReference>
<dbReference type="Pfam" id="PF21385">
    <property type="entry name" value="ACCA_BT"/>
    <property type="match status" value="1"/>
</dbReference>
<dbReference type="PROSITE" id="PS00866">
    <property type="entry name" value="CPSASE_1"/>
    <property type="match status" value="1"/>
</dbReference>
<feature type="compositionally biased region" description="Basic residues" evidence="14">
    <location>
        <begin position="1"/>
        <end position="13"/>
    </location>
</feature>
<dbReference type="PROSITE" id="PS00867">
    <property type="entry name" value="CPSASE_2"/>
    <property type="match status" value="1"/>
</dbReference>
<dbReference type="Gene3D" id="3.40.50.20">
    <property type="match status" value="1"/>
</dbReference>
<dbReference type="SUPFAM" id="SSF51230">
    <property type="entry name" value="Single hybrid motif"/>
    <property type="match status" value="1"/>
</dbReference>
<evidence type="ECO:0000256" key="11">
    <source>
        <dbReference type="ARBA" id="ARBA00023268"/>
    </source>
</evidence>
<dbReference type="Pfam" id="PF00289">
    <property type="entry name" value="Biotin_carb_N"/>
    <property type="match status" value="1"/>
</dbReference>
<keyword evidence="7" id="KW-0067">ATP-binding</keyword>
<keyword evidence="3" id="KW-0444">Lipid biosynthesis</keyword>
<dbReference type="GO" id="GO:0046872">
    <property type="term" value="F:metal ion binding"/>
    <property type="evidence" value="ECO:0007669"/>
    <property type="project" value="InterPro"/>
</dbReference>
<dbReference type="PROSITE" id="PS50989">
    <property type="entry name" value="COA_CT_CTER"/>
    <property type="match status" value="1"/>
</dbReference>
<dbReference type="InterPro" id="IPR013815">
    <property type="entry name" value="ATP_grasp_subdomain_1"/>
</dbReference>
<dbReference type="SUPFAM" id="SSF52096">
    <property type="entry name" value="ClpP/crotonase"/>
    <property type="match status" value="2"/>
</dbReference>
<gene>
    <name evidence="15" type="primary">WBGene00095227</name>
</gene>
<dbReference type="InterPro" id="IPR013537">
    <property type="entry name" value="AcCoA_COase_cen"/>
</dbReference>
<reference evidence="15" key="2">
    <citation type="submission" date="2022-06" db="UniProtKB">
        <authorList>
            <consortium name="EnsemblMetazoa"/>
        </authorList>
    </citation>
    <scope>IDENTIFICATION</scope>
    <source>
        <strain evidence="15">PS312</strain>
    </source>
</reference>
<dbReference type="Gene3D" id="3.30.470.20">
    <property type="entry name" value="ATP-grasp fold, B domain"/>
    <property type="match status" value="1"/>
</dbReference>
<evidence type="ECO:0000256" key="12">
    <source>
        <dbReference type="ARBA" id="ARBA00048065"/>
    </source>
</evidence>
<dbReference type="SUPFAM" id="SSF56059">
    <property type="entry name" value="Glutathione synthetase ATP-binding domain-like"/>
    <property type="match status" value="1"/>
</dbReference>
<dbReference type="InterPro" id="IPR029045">
    <property type="entry name" value="ClpP/crotonase-like_dom_sf"/>
</dbReference>
<dbReference type="PANTHER" id="PTHR45728:SF3">
    <property type="entry name" value="ACETYL-COA CARBOXYLASE"/>
    <property type="match status" value="1"/>
</dbReference>
<dbReference type="FunFam" id="2.40.50.100:FF:000005">
    <property type="entry name" value="Acetyl-CoA carboxylase 1"/>
    <property type="match status" value="1"/>
</dbReference>
<accession>A0A8R1U593</accession>
<dbReference type="Pfam" id="PF02786">
    <property type="entry name" value="CPSase_L_D2"/>
    <property type="match status" value="1"/>
</dbReference>
<dbReference type="Gene3D" id="3.90.1770.10">
    <property type="entry name" value="PreATP-grasp domain"/>
    <property type="match status" value="1"/>
</dbReference>
<dbReference type="Gene3D" id="3.30.1490.20">
    <property type="entry name" value="ATP-grasp fold, A domain"/>
    <property type="match status" value="1"/>
</dbReference>
<accession>A0A2A6CU41</accession>
<evidence type="ECO:0000256" key="2">
    <source>
        <dbReference type="ARBA" id="ARBA00004956"/>
    </source>
</evidence>
<dbReference type="InterPro" id="IPR049074">
    <property type="entry name" value="ACCA_BT"/>
</dbReference>
<dbReference type="Pfam" id="PF01039">
    <property type="entry name" value="Carboxyl_trans"/>
    <property type="match status" value="1"/>
</dbReference>
<dbReference type="PROSITE" id="PS50980">
    <property type="entry name" value="COA_CT_NTER"/>
    <property type="match status" value="1"/>
</dbReference>
<dbReference type="InterPro" id="IPR005479">
    <property type="entry name" value="CPAse_ATP-bd"/>
</dbReference>
<evidence type="ECO:0000256" key="5">
    <source>
        <dbReference type="ARBA" id="ARBA00022741"/>
    </source>
</evidence>
<dbReference type="PROSITE" id="PS50975">
    <property type="entry name" value="ATP_GRASP"/>
    <property type="match status" value="1"/>
</dbReference>
<evidence type="ECO:0000256" key="10">
    <source>
        <dbReference type="ARBA" id="ARBA00023267"/>
    </source>
</evidence>
<keyword evidence="8" id="KW-0443">Lipid metabolism</keyword>
<evidence type="ECO:0000256" key="13">
    <source>
        <dbReference type="ARBA" id="ARBA00048600"/>
    </source>
</evidence>
<dbReference type="Gene3D" id="2.40.50.100">
    <property type="match status" value="1"/>
</dbReference>
<keyword evidence="5" id="KW-0547">Nucleotide-binding</keyword>
<dbReference type="SMART" id="SM00878">
    <property type="entry name" value="Biotin_carb_C"/>
    <property type="match status" value="1"/>
</dbReference>
<evidence type="ECO:0000313" key="15">
    <source>
        <dbReference type="EnsemblMetazoa" id="PPA05673.1"/>
    </source>
</evidence>
<dbReference type="PANTHER" id="PTHR45728">
    <property type="entry name" value="ACETYL-COA CARBOXYLASE, ISOFORM A"/>
    <property type="match status" value="1"/>
</dbReference>
<evidence type="ECO:0000256" key="7">
    <source>
        <dbReference type="ARBA" id="ARBA00022840"/>
    </source>
</evidence>
<dbReference type="InterPro" id="IPR011053">
    <property type="entry name" value="Single_hybrid_motif"/>
</dbReference>
<organism evidence="15 16">
    <name type="scientific">Pristionchus pacificus</name>
    <name type="common">Parasitic nematode worm</name>
    <dbReference type="NCBI Taxonomy" id="54126"/>
    <lineage>
        <taxon>Eukaryota</taxon>
        <taxon>Metazoa</taxon>
        <taxon>Ecdysozoa</taxon>
        <taxon>Nematoda</taxon>
        <taxon>Chromadorea</taxon>
        <taxon>Rhabditida</taxon>
        <taxon>Rhabditina</taxon>
        <taxon>Diplogasteromorpha</taxon>
        <taxon>Diplogasteroidea</taxon>
        <taxon>Neodiplogasteridae</taxon>
        <taxon>Pristionchus</taxon>
    </lineage>
</organism>
<keyword evidence="10" id="KW-0092">Biotin</keyword>
<dbReference type="InterPro" id="IPR016185">
    <property type="entry name" value="PreATP-grasp_dom_sf"/>
</dbReference>
<feature type="region of interest" description="Disordered" evidence="14">
    <location>
        <begin position="1"/>
        <end position="22"/>
    </location>
</feature>
<evidence type="ECO:0000256" key="3">
    <source>
        <dbReference type="ARBA" id="ARBA00022516"/>
    </source>
</evidence>
<evidence type="ECO:0000256" key="14">
    <source>
        <dbReference type="SAM" id="MobiDB-lite"/>
    </source>
</evidence>
<dbReference type="GO" id="GO:0006633">
    <property type="term" value="P:fatty acid biosynthetic process"/>
    <property type="evidence" value="ECO:0000318"/>
    <property type="project" value="GO_Central"/>
</dbReference>
<dbReference type="Pfam" id="PF00364">
    <property type="entry name" value="Biotin_lipoyl"/>
    <property type="match status" value="1"/>
</dbReference>
<protein>
    <submittedName>
        <fullName evidence="15">Acetyl-CoA carboxylase</fullName>
    </submittedName>
</protein>
<keyword evidence="4" id="KW-0436">Ligase</keyword>
<sequence length="2202" mass="248213">MCRKRKNKHRKGGNHVTVSPTLINGSSTLKPLAVILPLNDNENHLDMPSAGISSSSSTTGDSKGLKANMKRYTISSNDRAVPDHDMVFKTVDEFVDYHVETTEKRIPIKRVLVATNGIAAVRCMLSIRRVLQHMFNNDREVKFICITTEQEILSNAEYLKLADHYVTSPGGENRNNYANVDEIVSHAKDQKVDAVWAGWGHASENPELPRKLKAEGIVFIGPPSEAMKALGDKIDSSIIAQARKKRCIRPIESVGIPTIEWSGSGLQMDTKKRDGSPIVVPKELIEKACVNNINEGLEAMQKHKIGYPMMIKASEGGGGKGIRKCMSETDFKENFYQVQTEVPNSPIFLMKCLENARHIEVQLIADRYGCVIPIFTRDCSIQRRCQKIIEEAPASIAPKSVLKSMQQDAVRIAELVGYESAGTVEYMYLPDEDKYYFLELNPRLQVEHPCTEMLANINIPAIQLQIAMGLPLNRISDIRLFYGLKRYGTDLLPEEKVLTDTEYSVIAARITSEDPDDFFRPSTGQVIDLNFRSAQNVWGYFSVSSSGKVHEFADSQFGHLFARGRSRSEAISILLCALQELELRATFTSQVCYLVDLLKEEDFKQNRFNTQWLDRRIADKVPQSIPIADHELIAISSAVIGHNRAQAVFNNFRNSIERGQVLPTSDLTETHIFDLIKDMKIYKVQATRSGPLSFIINLNGSTTVVEIRLLGDNSLLVTHKEKSHMCHLEETSDKYKVSIGRSIVTFEKDNDPTILKSPYTGKLLSYKTKDKENVKVGQVYATVESMKLVFDVDVKKVPGRLEHIAKEGDLLYPGSVIAKIIEQKSSEDYRPKPFTDVFAEWAEQKEGTNNQSNIKKFQAAFDRCINLLNGSVPPGMENKTNELVSDLFTMLRCQDLPHDMLKKALEQMLNRPGEHKKIADALKREAETEQMTKFKRISDILDQHAEGLLPKSYQDNQAICAGVYEVCTKFMGGSITHMVDIVNKLLDVYLSCEKFFETDQYTDAVAELNAVFGADKDKVVAMIYSHTQLKAKNKFMISLLDAVEKEGMHLVAPLEEKLREIGNLFKTDQVSKRCRDLMLLNSTVKYRKFANKVLWDVDGVSLVQRNDVQVLTVADAIAKLKEKFTEKLKNTKKPPQKIFDCSPWSHKVIHEFFFDPNLADAAIRAYIGQHFAIEEVQRSRLASNDAIVYDFCLDNSNLMHYMSSENNQYLSIVKFSVNYENFHEAVTHRDIVSGLVTKFKAMGVRSNGKRSTLRVTFLVDVIDFQEEERRAEAESARPSATSIHREAQLEELPVNSKRDEQLVNEADKAAEKIRSLISTDLISVDVVTHVLVCNKNKPLMQVDLLGAEKLELWRLPAEARLMSDKLSSLHVYQADDMDRACGAINVTMSQKMEQNKARRASIFCTDAERDMPQVEIVYSKIDTTAGSHTKTAMKRRMKYQDKTGVTPEFGIYDEYQKEITPVAFSHQLYEKTLDAHHPIKKIEKKRSVTRGIKTTYVYDYPMLFGRACLETWKKMEEQNEDLFNAQFNRLQDDQKAAYIRSDYKRFYDEAELILVKGSLNLVEDKAELKKRADNCNNETGVVAWKLTLYTPEKPQGYTVITIANDITFGNGAFDIVSLFHVKFKNPSAPQDGFEHIYLEASDYEKVADQVDAERLPNGTYKLNAIIGRQDEKMGVENLQGSGLIAGETSAAYDEVPTYCFVTGRSVGIGAYTARLAHRIVQAKSSHIILTGVSALNAVLGKEVYTSNNQLGGTEIMYSNGVTHSICDNDAEGIAVLVMWMSYLPDVKPEFPYLEPFGDDREPRPVTYTVQPNKPYDVRELIDSRGSYKHDGICDKNSFNEIMNDWAKTIVAGRARLCGIPIGVVSSELRSVCSVLPADPATPHSQAINVQQAGQVWYPDSAFKTAEVVGDFNREGLPLLFIASLRGFSGGQKDMFDMVLKFGAHIVDALRQYKQPVLIYIPVHGELRGGAWAVLDSKINPGFITMIADIDSRGGILEANAITGLKFRGPALLNLYKRNDTILFGLDKDLQEETKKNGIKSPRALELQSHIAKRSEEIKSSYRKAVDEFADLHDRHQRMKGVGAVQHVVDLRNSRNLFYDIIRVEMAKVQIAKRYLSVAEREATWQNAMSWVNARLQEIKAVETPAEQFEVLEGAVRSSSVEDWLRSVRDQSLDRELESMGDAELLELQRKVAALASQRKMSL</sequence>
<dbReference type="EnsemblMetazoa" id="PPA05673.1">
    <property type="protein sequence ID" value="PPA05673.1"/>
    <property type="gene ID" value="WBGene00095227"/>
</dbReference>
<dbReference type="InterPro" id="IPR000089">
    <property type="entry name" value="Biotin_lipoyl"/>
</dbReference>
<evidence type="ECO:0000256" key="1">
    <source>
        <dbReference type="ARBA" id="ARBA00001953"/>
    </source>
</evidence>
<dbReference type="InterPro" id="IPR005481">
    <property type="entry name" value="BC-like_N"/>
</dbReference>
<dbReference type="SUPFAM" id="SSF51246">
    <property type="entry name" value="Rudiment single hybrid motif"/>
    <property type="match status" value="1"/>
</dbReference>
<dbReference type="PROSITE" id="PS50979">
    <property type="entry name" value="BC"/>
    <property type="match status" value="1"/>
</dbReference>
<keyword evidence="6" id="KW-0276">Fatty acid metabolism</keyword>
<evidence type="ECO:0000256" key="9">
    <source>
        <dbReference type="ARBA" id="ARBA00023160"/>
    </source>
</evidence>
<dbReference type="InterPro" id="IPR011054">
    <property type="entry name" value="Rudment_hybrid_motif"/>
</dbReference>
<dbReference type="GO" id="GO:0005739">
    <property type="term" value="C:mitochondrion"/>
    <property type="evidence" value="ECO:0000318"/>
    <property type="project" value="GO_Central"/>
</dbReference>
<dbReference type="GO" id="GO:0003989">
    <property type="term" value="F:acetyl-CoA carboxylase activity"/>
    <property type="evidence" value="ECO:0000318"/>
    <property type="project" value="GO_Central"/>
</dbReference>
<dbReference type="Proteomes" id="UP000005239">
    <property type="component" value="Unassembled WGS sequence"/>
</dbReference>
<dbReference type="InterPro" id="IPR011762">
    <property type="entry name" value="COA_CT_N"/>
</dbReference>
<evidence type="ECO:0000256" key="6">
    <source>
        <dbReference type="ARBA" id="ARBA00022832"/>
    </source>
</evidence>
<proteinExistence type="predicted"/>
<comment type="catalytic activity">
    <reaction evidence="13">
        <text>N(6)-biotinyl-L-lysyl-[protein] + hydrogencarbonate + ATP = N(6)-carboxybiotinyl-L-lysyl-[protein] + ADP + phosphate + H(+)</text>
        <dbReference type="Rhea" id="RHEA:13501"/>
        <dbReference type="Rhea" id="RHEA-COMP:10505"/>
        <dbReference type="Rhea" id="RHEA-COMP:10506"/>
        <dbReference type="ChEBI" id="CHEBI:15378"/>
        <dbReference type="ChEBI" id="CHEBI:17544"/>
        <dbReference type="ChEBI" id="CHEBI:30616"/>
        <dbReference type="ChEBI" id="CHEBI:43474"/>
        <dbReference type="ChEBI" id="CHEBI:83144"/>
        <dbReference type="ChEBI" id="CHEBI:83145"/>
        <dbReference type="ChEBI" id="CHEBI:456216"/>
        <dbReference type="EC" id="6.3.4.14"/>
    </reaction>
</comment>
<name>A0A2A6CU41_PRIPA</name>
<comment type="pathway">
    <text evidence="2">Lipid metabolism; malonyl-CoA biosynthesis; malonyl-CoA from acetyl-CoA: step 1/1.</text>
</comment>
<keyword evidence="11" id="KW-0511">Multifunctional enzyme</keyword>
<dbReference type="GO" id="GO:2001295">
    <property type="term" value="P:malonyl-CoA biosynthetic process"/>
    <property type="evidence" value="ECO:0007669"/>
    <property type="project" value="UniProtKB-UniPathway"/>
</dbReference>
<dbReference type="FunFam" id="3.30.1490.20:FF:000003">
    <property type="entry name" value="acetyl-CoA carboxylase isoform X1"/>
    <property type="match status" value="1"/>
</dbReference>
<dbReference type="InterPro" id="IPR011763">
    <property type="entry name" value="COA_CT_C"/>
</dbReference>
<comment type="catalytic activity">
    <reaction evidence="12">
        <text>hydrogencarbonate + acetyl-CoA + ATP = malonyl-CoA + ADP + phosphate + H(+)</text>
        <dbReference type="Rhea" id="RHEA:11308"/>
        <dbReference type="ChEBI" id="CHEBI:15378"/>
        <dbReference type="ChEBI" id="CHEBI:17544"/>
        <dbReference type="ChEBI" id="CHEBI:30616"/>
        <dbReference type="ChEBI" id="CHEBI:43474"/>
        <dbReference type="ChEBI" id="CHEBI:57288"/>
        <dbReference type="ChEBI" id="CHEBI:57384"/>
        <dbReference type="ChEBI" id="CHEBI:456216"/>
        <dbReference type="EC" id="6.4.1.2"/>
    </reaction>
</comment>
<evidence type="ECO:0000256" key="8">
    <source>
        <dbReference type="ARBA" id="ARBA00023098"/>
    </source>
</evidence>
<dbReference type="InterPro" id="IPR005482">
    <property type="entry name" value="Biotin_COase_C"/>
</dbReference>
<dbReference type="InterPro" id="IPR011764">
    <property type="entry name" value="Biotin_carboxylation_dom"/>
</dbReference>
<dbReference type="InterPro" id="IPR049076">
    <property type="entry name" value="ACCA"/>
</dbReference>
<dbReference type="OrthoDB" id="14612at2759"/>
<dbReference type="InterPro" id="IPR011761">
    <property type="entry name" value="ATP-grasp"/>
</dbReference>
<dbReference type="SUPFAM" id="SSF52440">
    <property type="entry name" value="PreATP-grasp domain"/>
    <property type="match status" value="1"/>
</dbReference>
<dbReference type="CDD" id="cd06850">
    <property type="entry name" value="biotinyl_domain"/>
    <property type="match status" value="1"/>
</dbReference>